<dbReference type="EMBL" id="AMQM01001795">
    <property type="status" value="NOT_ANNOTATED_CDS"/>
    <property type="molecule type" value="Genomic_DNA"/>
</dbReference>
<keyword evidence="3" id="KW-0862">Zinc</keyword>
<dbReference type="STRING" id="6412.T1EHN1"/>
<sequence>DRFTDNSCAICMDPFEEGSFVRELHCAHVFHHQCIGEWFKENASCPICRTKVPTKMK</sequence>
<feature type="domain" description="RING-type" evidence="5">
    <location>
        <begin position="8"/>
        <end position="49"/>
    </location>
</feature>
<keyword evidence="8" id="KW-1185">Reference proteome</keyword>
<reference evidence="8" key="1">
    <citation type="submission" date="2012-12" db="EMBL/GenBank/DDBJ databases">
        <authorList>
            <person name="Hellsten U."/>
            <person name="Grimwood J."/>
            <person name="Chapman J.A."/>
            <person name="Shapiro H."/>
            <person name="Aerts A."/>
            <person name="Otillar R.P."/>
            <person name="Terry A.Y."/>
            <person name="Boore J.L."/>
            <person name="Simakov O."/>
            <person name="Marletaz F."/>
            <person name="Cho S.-J."/>
            <person name="Edsinger-Gonzales E."/>
            <person name="Havlak P."/>
            <person name="Kuo D.-H."/>
            <person name="Larsson T."/>
            <person name="Lv J."/>
            <person name="Arendt D."/>
            <person name="Savage R."/>
            <person name="Osoegawa K."/>
            <person name="de Jong P."/>
            <person name="Lindberg D.R."/>
            <person name="Seaver E.C."/>
            <person name="Weisblat D.A."/>
            <person name="Putnam N.H."/>
            <person name="Grigoriev I.V."/>
            <person name="Rokhsar D.S."/>
        </authorList>
    </citation>
    <scope>NUCLEOTIDE SEQUENCE</scope>
</reference>
<evidence type="ECO:0000313" key="7">
    <source>
        <dbReference type="EnsemblMetazoa" id="HelroP128480"/>
    </source>
</evidence>
<keyword evidence="2 4" id="KW-0863">Zinc-finger</keyword>
<reference evidence="7" key="3">
    <citation type="submission" date="2015-06" db="UniProtKB">
        <authorList>
            <consortium name="EnsemblMetazoa"/>
        </authorList>
    </citation>
    <scope>IDENTIFICATION</scope>
</reference>
<dbReference type="GeneID" id="20196081"/>
<dbReference type="Pfam" id="PF13639">
    <property type="entry name" value="zf-RING_2"/>
    <property type="match status" value="1"/>
</dbReference>
<organism evidence="7 8">
    <name type="scientific">Helobdella robusta</name>
    <name type="common">Californian leech</name>
    <dbReference type="NCBI Taxonomy" id="6412"/>
    <lineage>
        <taxon>Eukaryota</taxon>
        <taxon>Metazoa</taxon>
        <taxon>Spiralia</taxon>
        <taxon>Lophotrochozoa</taxon>
        <taxon>Annelida</taxon>
        <taxon>Clitellata</taxon>
        <taxon>Hirudinea</taxon>
        <taxon>Rhynchobdellida</taxon>
        <taxon>Glossiphoniidae</taxon>
        <taxon>Helobdella</taxon>
    </lineage>
</organism>
<dbReference type="eggNOG" id="KOG0800">
    <property type="taxonomic scope" value="Eukaryota"/>
</dbReference>
<dbReference type="Gene3D" id="3.30.40.10">
    <property type="entry name" value="Zinc/RING finger domain, C3HC4 (zinc finger)"/>
    <property type="match status" value="1"/>
</dbReference>
<dbReference type="EnsemblMetazoa" id="HelroT128480">
    <property type="protein sequence ID" value="HelroP128480"/>
    <property type="gene ID" value="HelroG128480"/>
</dbReference>
<dbReference type="InParanoid" id="T1EHN1"/>
<proteinExistence type="predicted"/>
<dbReference type="EMBL" id="KB097639">
    <property type="protein sequence ID" value="ESN92664.1"/>
    <property type="molecule type" value="Genomic_DNA"/>
</dbReference>
<dbReference type="PROSITE" id="PS50089">
    <property type="entry name" value="ZF_RING_2"/>
    <property type="match status" value="1"/>
</dbReference>
<dbReference type="KEGG" id="hro:HELRODRAFT_128480"/>
<dbReference type="RefSeq" id="XP_009028974.1">
    <property type="nucleotide sequence ID" value="XM_009030726.1"/>
</dbReference>
<evidence type="ECO:0000313" key="6">
    <source>
        <dbReference type="EMBL" id="ESN92664.1"/>
    </source>
</evidence>
<protein>
    <recommendedName>
        <fullName evidence="5">RING-type domain-containing protein</fullName>
    </recommendedName>
</protein>
<dbReference type="SUPFAM" id="SSF57850">
    <property type="entry name" value="RING/U-box"/>
    <property type="match status" value="1"/>
</dbReference>
<name>T1EHN1_HELRO</name>
<dbReference type="HOGENOM" id="CLU_013137_21_5_1"/>
<dbReference type="PANTHER" id="PTHR45931">
    <property type="entry name" value="SI:CH211-59O9.10"/>
    <property type="match status" value="1"/>
</dbReference>
<dbReference type="CTD" id="20196081"/>
<dbReference type="GO" id="GO:0008270">
    <property type="term" value="F:zinc ion binding"/>
    <property type="evidence" value="ECO:0007669"/>
    <property type="project" value="UniProtKB-KW"/>
</dbReference>
<evidence type="ECO:0000313" key="8">
    <source>
        <dbReference type="Proteomes" id="UP000015101"/>
    </source>
</evidence>
<dbReference type="InterPro" id="IPR013083">
    <property type="entry name" value="Znf_RING/FYVE/PHD"/>
</dbReference>
<dbReference type="InterPro" id="IPR001841">
    <property type="entry name" value="Znf_RING"/>
</dbReference>
<dbReference type="SMART" id="SM00184">
    <property type="entry name" value="RING"/>
    <property type="match status" value="1"/>
</dbReference>
<evidence type="ECO:0000256" key="3">
    <source>
        <dbReference type="ARBA" id="ARBA00022833"/>
    </source>
</evidence>
<dbReference type="Proteomes" id="UP000015101">
    <property type="component" value="Unassembled WGS sequence"/>
</dbReference>
<dbReference type="AlphaFoldDB" id="T1EHN1"/>
<evidence type="ECO:0000259" key="5">
    <source>
        <dbReference type="PROSITE" id="PS50089"/>
    </source>
</evidence>
<dbReference type="OrthoDB" id="8062037at2759"/>
<evidence type="ECO:0000256" key="2">
    <source>
        <dbReference type="ARBA" id="ARBA00022771"/>
    </source>
</evidence>
<evidence type="ECO:0000256" key="4">
    <source>
        <dbReference type="PROSITE-ProRule" id="PRU00175"/>
    </source>
</evidence>
<reference evidence="6 8" key="2">
    <citation type="journal article" date="2013" name="Nature">
        <title>Insights into bilaterian evolution from three spiralian genomes.</title>
        <authorList>
            <person name="Simakov O."/>
            <person name="Marletaz F."/>
            <person name="Cho S.J."/>
            <person name="Edsinger-Gonzales E."/>
            <person name="Havlak P."/>
            <person name="Hellsten U."/>
            <person name="Kuo D.H."/>
            <person name="Larsson T."/>
            <person name="Lv J."/>
            <person name="Arendt D."/>
            <person name="Savage R."/>
            <person name="Osoegawa K."/>
            <person name="de Jong P."/>
            <person name="Grimwood J."/>
            <person name="Chapman J.A."/>
            <person name="Shapiro H."/>
            <person name="Aerts A."/>
            <person name="Otillar R.P."/>
            <person name="Terry A.Y."/>
            <person name="Boore J.L."/>
            <person name="Grigoriev I.V."/>
            <person name="Lindberg D.R."/>
            <person name="Seaver E.C."/>
            <person name="Weisblat D.A."/>
            <person name="Putnam N.H."/>
            <person name="Rokhsar D.S."/>
        </authorList>
    </citation>
    <scope>NUCLEOTIDE SEQUENCE</scope>
</reference>
<dbReference type="InterPro" id="IPR051834">
    <property type="entry name" value="RING_finger_E3_ligase"/>
</dbReference>
<accession>T1EHN1</accession>
<keyword evidence="1" id="KW-0479">Metal-binding</keyword>
<dbReference type="PANTHER" id="PTHR45931:SF3">
    <property type="entry name" value="RING ZINC FINGER-CONTAINING PROTEIN"/>
    <property type="match status" value="1"/>
</dbReference>
<evidence type="ECO:0000256" key="1">
    <source>
        <dbReference type="ARBA" id="ARBA00022723"/>
    </source>
</evidence>
<gene>
    <name evidence="7" type="primary">20196081</name>
    <name evidence="6" type="ORF">HELRODRAFT_128480</name>
</gene>